<evidence type="ECO:0000256" key="2">
    <source>
        <dbReference type="SAM" id="Phobius"/>
    </source>
</evidence>
<sequence>MRKVEVMVNLIEAVKAQGVTGVGLCWTFFSRRIQPLKTRVHHMWEYSDYSDPMRESREELAHSEIAARVVAVLEMNVATAMSVFDSHPLPRSLSNELPNVSPPSRLCFCYAYCQPPFLSNLYVCFSPWAQFALTLLYLRTRRERKRQRMRLSGSGGGKRRRTRSRRQRH</sequence>
<reference evidence="3 4" key="1">
    <citation type="submission" date="2016-09" db="EMBL/GenBank/DDBJ databases">
        <title>The draft genome of Dichanthelium oligosanthes: A C3 panicoid grass species.</title>
        <authorList>
            <person name="Studer A.J."/>
            <person name="Schnable J.C."/>
            <person name="Brutnell T.P."/>
        </authorList>
    </citation>
    <scope>NUCLEOTIDE SEQUENCE [LARGE SCALE GENOMIC DNA]</scope>
    <source>
        <strain evidence="4">cv. Kellogg 1175</strain>
        <tissue evidence="3">Leaf</tissue>
    </source>
</reference>
<dbReference type="AlphaFoldDB" id="A0A1E5W032"/>
<gene>
    <name evidence="3" type="ORF">BAE44_0008293</name>
</gene>
<dbReference type="OrthoDB" id="685425at2759"/>
<comment type="caution">
    <text evidence="3">The sequence shown here is derived from an EMBL/GenBank/DDBJ whole genome shotgun (WGS) entry which is preliminary data.</text>
</comment>
<dbReference type="Proteomes" id="UP000095767">
    <property type="component" value="Unassembled WGS sequence"/>
</dbReference>
<dbReference type="PANTHER" id="PTHR33026:SF7">
    <property type="entry name" value="OS03G0100275 PROTEIN"/>
    <property type="match status" value="1"/>
</dbReference>
<name>A0A1E5W032_9POAL</name>
<keyword evidence="2" id="KW-0812">Transmembrane</keyword>
<feature type="transmembrane region" description="Helical" evidence="2">
    <location>
        <begin position="117"/>
        <end position="138"/>
    </location>
</feature>
<dbReference type="PANTHER" id="PTHR33026">
    <property type="entry name" value="OS06G0360600 PROTEIN"/>
    <property type="match status" value="1"/>
</dbReference>
<evidence type="ECO:0000256" key="1">
    <source>
        <dbReference type="SAM" id="MobiDB-lite"/>
    </source>
</evidence>
<organism evidence="3 4">
    <name type="scientific">Dichanthelium oligosanthes</name>
    <dbReference type="NCBI Taxonomy" id="888268"/>
    <lineage>
        <taxon>Eukaryota</taxon>
        <taxon>Viridiplantae</taxon>
        <taxon>Streptophyta</taxon>
        <taxon>Embryophyta</taxon>
        <taxon>Tracheophyta</taxon>
        <taxon>Spermatophyta</taxon>
        <taxon>Magnoliopsida</taxon>
        <taxon>Liliopsida</taxon>
        <taxon>Poales</taxon>
        <taxon>Poaceae</taxon>
        <taxon>PACMAD clade</taxon>
        <taxon>Panicoideae</taxon>
        <taxon>Panicodae</taxon>
        <taxon>Paniceae</taxon>
        <taxon>Dichantheliinae</taxon>
        <taxon>Dichanthelium</taxon>
    </lineage>
</organism>
<keyword evidence="4" id="KW-1185">Reference proteome</keyword>
<protein>
    <submittedName>
        <fullName evidence="3">Uncharacterized protein</fullName>
    </submittedName>
</protein>
<evidence type="ECO:0000313" key="3">
    <source>
        <dbReference type="EMBL" id="OEL30688.1"/>
    </source>
</evidence>
<feature type="region of interest" description="Disordered" evidence="1">
    <location>
        <begin position="147"/>
        <end position="169"/>
    </location>
</feature>
<evidence type="ECO:0000313" key="4">
    <source>
        <dbReference type="Proteomes" id="UP000095767"/>
    </source>
</evidence>
<feature type="compositionally biased region" description="Basic residues" evidence="1">
    <location>
        <begin position="157"/>
        <end position="169"/>
    </location>
</feature>
<proteinExistence type="predicted"/>
<keyword evidence="2" id="KW-0472">Membrane</keyword>
<dbReference type="EMBL" id="LWDX02025010">
    <property type="protein sequence ID" value="OEL30688.1"/>
    <property type="molecule type" value="Genomic_DNA"/>
</dbReference>
<accession>A0A1E5W032</accession>
<keyword evidence="2" id="KW-1133">Transmembrane helix</keyword>